<evidence type="ECO:0000259" key="2">
    <source>
        <dbReference type="PROSITE" id="PS51903"/>
    </source>
</evidence>
<evidence type="ECO:0000313" key="3">
    <source>
        <dbReference type="EMBL" id="NEB86610.1"/>
    </source>
</evidence>
<proteinExistence type="predicted"/>
<dbReference type="InterPro" id="IPR036628">
    <property type="entry name" value="Clp_N_dom_sf"/>
</dbReference>
<gene>
    <name evidence="3" type="ORF">G3I43_20875</name>
    <name evidence="4" type="ORF">G3I58_08480</name>
</gene>
<reference evidence="3 5" key="1">
    <citation type="submission" date="2020-01" db="EMBL/GenBank/DDBJ databases">
        <title>Insect and environment-associated Actinomycetes.</title>
        <authorList>
            <person name="Currrie C."/>
            <person name="Chevrette M."/>
            <person name="Carlson C."/>
            <person name="Stubbendieck R."/>
            <person name="Wendt-Pienkowski E."/>
        </authorList>
    </citation>
    <scope>NUCLEOTIDE SEQUENCE</scope>
    <source>
        <strain evidence="3">SID505</strain>
        <strain evidence="4 5">SID7903</strain>
    </source>
</reference>
<dbReference type="Pfam" id="PF02861">
    <property type="entry name" value="Clp_N"/>
    <property type="match status" value="2"/>
</dbReference>
<dbReference type="PROSITE" id="PS51903">
    <property type="entry name" value="CLP_R"/>
    <property type="match status" value="1"/>
</dbReference>
<keyword evidence="1" id="KW-0677">Repeat</keyword>
<accession>A0A6G3SUR0</accession>
<protein>
    <submittedName>
        <fullName evidence="3">Peptidase</fullName>
    </submittedName>
</protein>
<dbReference type="SUPFAM" id="SSF81923">
    <property type="entry name" value="Double Clp-N motif"/>
    <property type="match status" value="1"/>
</dbReference>
<evidence type="ECO:0000256" key="1">
    <source>
        <dbReference type="PROSITE-ProRule" id="PRU01251"/>
    </source>
</evidence>
<evidence type="ECO:0000313" key="4">
    <source>
        <dbReference type="EMBL" id="NEB98021.1"/>
    </source>
</evidence>
<organism evidence="3">
    <name type="scientific">Streptomyces anulatus</name>
    <name type="common">Streptomyces chrysomallus</name>
    <dbReference type="NCBI Taxonomy" id="1892"/>
    <lineage>
        <taxon>Bacteria</taxon>
        <taxon>Bacillati</taxon>
        <taxon>Actinomycetota</taxon>
        <taxon>Actinomycetes</taxon>
        <taxon>Kitasatosporales</taxon>
        <taxon>Streptomycetaceae</taxon>
        <taxon>Streptomyces</taxon>
    </lineage>
</organism>
<dbReference type="Gene3D" id="1.10.1780.10">
    <property type="entry name" value="Clp, N-terminal domain"/>
    <property type="match status" value="1"/>
</dbReference>
<comment type="caution">
    <text evidence="3">The sequence shown here is derived from an EMBL/GenBank/DDBJ whole genome shotgun (WGS) entry which is preliminary data.</text>
</comment>
<dbReference type="Proteomes" id="UP000470951">
    <property type="component" value="Unassembled WGS sequence"/>
</dbReference>
<evidence type="ECO:0000313" key="5">
    <source>
        <dbReference type="Proteomes" id="UP000470951"/>
    </source>
</evidence>
<feature type="domain" description="Clp R" evidence="2">
    <location>
        <begin position="2"/>
        <end position="187"/>
    </location>
</feature>
<dbReference type="RefSeq" id="WP_164220331.1">
    <property type="nucleotide sequence ID" value="NZ_JAAGMK010000599.1"/>
</dbReference>
<dbReference type="InterPro" id="IPR004176">
    <property type="entry name" value="Clp_R_N"/>
</dbReference>
<dbReference type="AlphaFoldDB" id="A0A6G3SUR0"/>
<sequence>MFERFTRGARATVKGAVAQAERAAADSVTEEHLLLALLEQEGGRASFAVTALGLHDRRASLDAAFAEARRRGGLTRADTDALADIGIDIGAIVSRVEGTHGEGALAAGRAGRRWWRSGHRPFTPGAKTVLENSLRVALGRGDRFIGEEHLLLALTAKPGVVADVLAEHGATYASVLRALYGPDADGGQGHAKAG</sequence>
<name>A0A6G3SUR0_STRAQ</name>
<dbReference type="EMBL" id="JAAGMK010000599">
    <property type="protein sequence ID" value="NEB86610.1"/>
    <property type="molecule type" value="Genomic_DNA"/>
</dbReference>
<dbReference type="EMBL" id="JAAGMS010000086">
    <property type="protein sequence ID" value="NEB98021.1"/>
    <property type="molecule type" value="Genomic_DNA"/>
</dbReference>